<dbReference type="InterPro" id="IPR003594">
    <property type="entry name" value="HATPase_dom"/>
</dbReference>
<comment type="caution">
    <text evidence="16">The sequence shown here is derived from an EMBL/GenBank/DDBJ whole genome shotgun (WGS) entry which is preliminary data.</text>
</comment>
<evidence type="ECO:0000256" key="7">
    <source>
        <dbReference type="ARBA" id="ARBA00022692"/>
    </source>
</evidence>
<dbReference type="InterPro" id="IPR003661">
    <property type="entry name" value="HisK_dim/P_dom"/>
</dbReference>
<evidence type="ECO:0000256" key="6">
    <source>
        <dbReference type="ARBA" id="ARBA00022679"/>
    </source>
</evidence>
<keyword evidence="5" id="KW-0597">Phosphoprotein</keyword>
<evidence type="ECO:0000313" key="17">
    <source>
        <dbReference type="Proteomes" id="UP001208656"/>
    </source>
</evidence>
<dbReference type="GO" id="GO:0016301">
    <property type="term" value="F:kinase activity"/>
    <property type="evidence" value="ECO:0007669"/>
    <property type="project" value="UniProtKB-KW"/>
</dbReference>
<dbReference type="PROSITE" id="PS50109">
    <property type="entry name" value="HIS_KIN"/>
    <property type="match status" value="1"/>
</dbReference>
<organism evidence="16 17">
    <name type="scientific">Pallidibacillus thermolactis</name>
    <dbReference type="NCBI Taxonomy" id="251051"/>
    <lineage>
        <taxon>Bacteria</taxon>
        <taxon>Bacillati</taxon>
        <taxon>Bacillota</taxon>
        <taxon>Bacilli</taxon>
        <taxon>Bacillales</taxon>
        <taxon>Bacillaceae</taxon>
        <taxon>Pallidibacillus</taxon>
    </lineage>
</organism>
<gene>
    <name evidence="16" type="ORF">OEV82_12345</name>
</gene>
<keyword evidence="12" id="KW-0902">Two-component regulatory system</keyword>
<dbReference type="CDD" id="cd00082">
    <property type="entry name" value="HisKA"/>
    <property type="match status" value="1"/>
</dbReference>
<dbReference type="Gene3D" id="3.30.565.10">
    <property type="entry name" value="Histidine kinase-like ATPase, C-terminal domain"/>
    <property type="match status" value="1"/>
</dbReference>
<comment type="catalytic activity">
    <reaction evidence="1">
        <text>ATP + protein L-histidine = ADP + protein N-phospho-L-histidine.</text>
        <dbReference type="EC" id="2.7.13.3"/>
    </reaction>
</comment>
<dbReference type="InterPro" id="IPR050398">
    <property type="entry name" value="HssS/ArlS-like"/>
</dbReference>
<dbReference type="SUPFAM" id="SSF55874">
    <property type="entry name" value="ATPase domain of HSP90 chaperone/DNA topoisomerase II/histidine kinase"/>
    <property type="match status" value="1"/>
</dbReference>
<reference evidence="16 17" key="1">
    <citation type="submission" date="2022-10" db="EMBL/GenBank/DDBJ databases">
        <title>Description of Fervidibacillus gen. nov. in the family Fervidibacillaceae fam. nov. with two species, Fervidibacillus albus sp. nov., and Fervidibacillus halotolerans sp. nov., isolated from tidal flat sediments.</title>
        <authorList>
            <person name="Kwon K.K."/>
            <person name="Yang S.-H."/>
        </authorList>
    </citation>
    <scope>NUCLEOTIDE SEQUENCE [LARGE SCALE GENOMIC DNA]</scope>
    <source>
        <strain evidence="16 17">DSM 23332</strain>
    </source>
</reference>
<keyword evidence="11 14" id="KW-1133">Transmembrane helix</keyword>
<keyword evidence="4" id="KW-1003">Cell membrane</keyword>
<dbReference type="SMART" id="SM00387">
    <property type="entry name" value="HATPase_c"/>
    <property type="match status" value="1"/>
</dbReference>
<evidence type="ECO:0000256" key="13">
    <source>
        <dbReference type="ARBA" id="ARBA00023136"/>
    </source>
</evidence>
<keyword evidence="6" id="KW-0808">Transferase</keyword>
<evidence type="ECO:0000256" key="5">
    <source>
        <dbReference type="ARBA" id="ARBA00022553"/>
    </source>
</evidence>
<evidence type="ECO:0000256" key="9">
    <source>
        <dbReference type="ARBA" id="ARBA00022777"/>
    </source>
</evidence>
<dbReference type="RefSeq" id="WP_173658062.1">
    <property type="nucleotide sequence ID" value="NZ_JAOUSE010000043.1"/>
</dbReference>
<keyword evidence="17" id="KW-1185">Reference proteome</keyword>
<dbReference type="SMART" id="SM00388">
    <property type="entry name" value="HisKA"/>
    <property type="match status" value="1"/>
</dbReference>
<keyword evidence="10" id="KW-0067">ATP-binding</keyword>
<dbReference type="InterPro" id="IPR036097">
    <property type="entry name" value="HisK_dim/P_sf"/>
</dbReference>
<keyword evidence="13 14" id="KW-0472">Membrane</keyword>
<dbReference type="InterPro" id="IPR004358">
    <property type="entry name" value="Sig_transdc_His_kin-like_C"/>
</dbReference>
<dbReference type="SUPFAM" id="SSF47384">
    <property type="entry name" value="Homodimeric domain of signal transducing histidine kinase"/>
    <property type="match status" value="1"/>
</dbReference>
<comment type="subcellular location">
    <subcellularLocation>
        <location evidence="2">Cell membrane</location>
        <topology evidence="2">Multi-pass membrane protein</topology>
    </subcellularLocation>
</comment>
<keyword evidence="9 16" id="KW-0418">Kinase</keyword>
<evidence type="ECO:0000256" key="12">
    <source>
        <dbReference type="ARBA" id="ARBA00023012"/>
    </source>
</evidence>
<keyword evidence="8" id="KW-0547">Nucleotide-binding</keyword>
<evidence type="ECO:0000259" key="15">
    <source>
        <dbReference type="PROSITE" id="PS50109"/>
    </source>
</evidence>
<dbReference type="Pfam" id="PF02518">
    <property type="entry name" value="HATPase_c"/>
    <property type="match status" value="1"/>
</dbReference>
<keyword evidence="7 14" id="KW-0812">Transmembrane</keyword>
<dbReference type="Gene3D" id="6.10.340.10">
    <property type="match status" value="1"/>
</dbReference>
<evidence type="ECO:0000256" key="10">
    <source>
        <dbReference type="ARBA" id="ARBA00022840"/>
    </source>
</evidence>
<proteinExistence type="predicted"/>
<evidence type="ECO:0000256" key="14">
    <source>
        <dbReference type="SAM" id="Phobius"/>
    </source>
</evidence>
<evidence type="ECO:0000256" key="3">
    <source>
        <dbReference type="ARBA" id="ARBA00012438"/>
    </source>
</evidence>
<evidence type="ECO:0000256" key="4">
    <source>
        <dbReference type="ARBA" id="ARBA00022475"/>
    </source>
</evidence>
<dbReference type="InterPro" id="IPR005467">
    <property type="entry name" value="His_kinase_dom"/>
</dbReference>
<name>A0ABT2WKI9_9BACI</name>
<dbReference type="EC" id="2.7.13.3" evidence="3"/>
<dbReference type="Proteomes" id="UP001208656">
    <property type="component" value="Unassembled WGS sequence"/>
</dbReference>
<evidence type="ECO:0000256" key="8">
    <source>
        <dbReference type="ARBA" id="ARBA00022741"/>
    </source>
</evidence>
<sequence length="333" mass="38030">MLRNREIKWYIIVVCMISMAAVIGAAYFSVFLSLLLLVLFVLFICANLWLTRYRYQEIEKLSAYLRKIASGDYTLDVRENYEGELSILKNEIYKVTLKLSEQRHLLEKDKAQLTEAISDISHQLKTPITSMTVMVDLLANPNLPEVKREQFIQKLLRQLERMDWLVSSLLKLAKIDAGTANFKKERVSVSHLVKLATEPLIIPMDIKNQTLEIKGNQNSSFIGDLNWTVEAIVNILKNCIEHTPKGGTITIQFEENSLYTFIIIQDNGQGIARDDLPHIFKRFYKGKNAESESVGIGLAMAHSIIKNQMGTLEVNSVEGEGTRFIIKFFKQVI</sequence>
<dbReference type="Gene3D" id="1.10.287.130">
    <property type="match status" value="1"/>
</dbReference>
<dbReference type="EMBL" id="JAOUSE010000043">
    <property type="protein sequence ID" value="MCU9595229.1"/>
    <property type="molecule type" value="Genomic_DNA"/>
</dbReference>
<dbReference type="Pfam" id="PF00512">
    <property type="entry name" value="HisKA"/>
    <property type="match status" value="1"/>
</dbReference>
<feature type="transmembrane region" description="Helical" evidence="14">
    <location>
        <begin position="7"/>
        <end position="28"/>
    </location>
</feature>
<evidence type="ECO:0000256" key="11">
    <source>
        <dbReference type="ARBA" id="ARBA00022989"/>
    </source>
</evidence>
<feature type="transmembrane region" description="Helical" evidence="14">
    <location>
        <begin position="34"/>
        <end position="50"/>
    </location>
</feature>
<feature type="domain" description="Histidine kinase" evidence="15">
    <location>
        <begin position="119"/>
        <end position="332"/>
    </location>
</feature>
<evidence type="ECO:0000313" key="16">
    <source>
        <dbReference type="EMBL" id="MCU9595229.1"/>
    </source>
</evidence>
<accession>A0ABT2WKI9</accession>
<dbReference type="CDD" id="cd00075">
    <property type="entry name" value="HATPase"/>
    <property type="match status" value="1"/>
</dbReference>
<protein>
    <recommendedName>
        <fullName evidence="3">histidine kinase</fullName>
        <ecNumber evidence="3">2.7.13.3</ecNumber>
    </recommendedName>
</protein>
<evidence type="ECO:0000256" key="1">
    <source>
        <dbReference type="ARBA" id="ARBA00000085"/>
    </source>
</evidence>
<dbReference type="PRINTS" id="PR00344">
    <property type="entry name" value="BCTRLSENSOR"/>
</dbReference>
<dbReference type="InterPro" id="IPR036890">
    <property type="entry name" value="HATPase_C_sf"/>
</dbReference>
<dbReference type="PANTHER" id="PTHR45528">
    <property type="entry name" value="SENSOR HISTIDINE KINASE CPXA"/>
    <property type="match status" value="1"/>
</dbReference>
<evidence type="ECO:0000256" key="2">
    <source>
        <dbReference type="ARBA" id="ARBA00004651"/>
    </source>
</evidence>
<dbReference type="PANTHER" id="PTHR45528:SF1">
    <property type="entry name" value="SENSOR HISTIDINE KINASE CPXA"/>
    <property type="match status" value="1"/>
</dbReference>